<evidence type="ECO:0000313" key="2">
    <source>
        <dbReference type="EMBL" id="KYQ48101.1"/>
    </source>
</evidence>
<feature type="compositionally biased region" description="Acidic residues" evidence="1">
    <location>
        <begin position="81"/>
        <end position="91"/>
    </location>
</feature>
<feature type="region of interest" description="Disordered" evidence="1">
    <location>
        <begin position="58"/>
        <end position="96"/>
    </location>
</feature>
<reference evidence="2 3" key="1">
    <citation type="submission" date="2015-09" db="EMBL/GenBank/DDBJ databases">
        <title>Trachymyrmex zeteki WGS genome.</title>
        <authorList>
            <person name="Nygaard S."/>
            <person name="Hu H."/>
            <person name="Boomsma J."/>
            <person name="Zhang G."/>
        </authorList>
    </citation>
    <scope>NUCLEOTIDE SEQUENCE [LARGE SCALE GENOMIC DNA]</scope>
    <source>
        <strain evidence="2">Tzet28-1</strain>
        <tissue evidence="2">Whole body</tissue>
    </source>
</reference>
<feature type="compositionally biased region" description="Basic and acidic residues" evidence="1">
    <location>
        <begin position="62"/>
        <end position="80"/>
    </location>
</feature>
<accession>A0A151WJU5</accession>
<proteinExistence type="predicted"/>
<protein>
    <recommendedName>
        <fullName evidence="4">Chromo domain-containing protein</fullName>
    </recommendedName>
</protein>
<gene>
    <name evidence="2" type="ORF">ALC60_12863</name>
</gene>
<name>A0A151WJU5_9HYME</name>
<evidence type="ECO:0008006" key="4">
    <source>
        <dbReference type="Google" id="ProtNLM"/>
    </source>
</evidence>
<dbReference type="AlphaFoldDB" id="A0A151WJU5"/>
<sequence length="170" mass="20208">MADVCEREKIVREIQKTSESIRKKHRALKTGKIEESMELGRHFKPIIKPLRQIVDSPGLHAIKRESRDDDAASAPKRERKEEEEEEEEASETFERSATLRISDDRFNIGCKRRKVERRCEPAWARWDENTSREESRKGEKVYVKWLGFDGSHNSWIHIIKTMSFKKKFFF</sequence>
<keyword evidence="3" id="KW-1185">Reference proteome</keyword>
<dbReference type="EMBL" id="KQ983033">
    <property type="protein sequence ID" value="KYQ48101.1"/>
    <property type="molecule type" value="Genomic_DNA"/>
</dbReference>
<evidence type="ECO:0000256" key="1">
    <source>
        <dbReference type="SAM" id="MobiDB-lite"/>
    </source>
</evidence>
<dbReference type="Proteomes" id="UP000075809">
    <property type="component" value="Unassembled WGS sequence"/>
</dbReference>
<evidence type="ECO:0000313" key="3">
    <source>
        <dbReference type="Proteomes" id="UP000075809"/>
    </source>
</evidence>
<organism evidence="2 3">
    <name type="scientific">Mycetomoellerius zeteki</name>
    <dbReference type="NCBI Taxonomy" id="64791"/>
    <lineage>
        <taxon>Eukaryota</taxon>
        <taxon>Metazoa</taxon>
        <taxon>Ecdysozoa</taxon>
        <taxon>Arthropoda</taxon>
        <taxon>Hexapoda</taxon>
        <taxon>Insecta</taxon>
        <taxon>Pterygota</taxon>
        <taxon>Neoptera</taxon>
        <taxon>Endopterygota</taxon>
        <taxon>Hymenoptera</taxon>
        <taxon>Apocrita</taxon>
        <taxon>Aculeata</taxon>
        <taxon>Formicoidea</taxon>
        <taxon>Formicidae</taxon>
        <taxon>Myrmicinae</taxon>
        <taxon>Mycetomoellerius</taxon>
    </lineage>
</organism>